<dbReference type="CDD" id="cd08544">
    <property type="entry name" value="Reeler"/>
    <property type="match status" value="1"/>
</dbReference>
<evidence type="ECO:0000313" key="12">
    <source>
        <dbReference type="Proteomes" id="UP000198287"/>
    </source>
</evidence>
<feature type="domain" description="Reelin" evidence="10">
    <location>
        <begin position="21"/>
        <end position="171"/>
    </location>
</feature>
<keyword evidence="4" id="KW-0929">Antimicrobial</keyword>
<feature type="compositionally biased region" description="Polar residues" evidence="9">
    <location>
        <begin position="48"/>
        <end position="61"/>
    </location>
</feature>
<keyword evidence="5" id="KW-0399">Innate immunity</keyword>
<feature type="region of interest" description="Disordered" evidence="9">
    <location>
        <begin position="39"/>
        <end position="61"/>
    </location>
</feature>
<dbReference type="GO" id="GO:0042742">
    <property type="term" value="P:defense response to bacterium"/>
    <property type="evidence" value="ECO:0007669"/>
    <property type="project" value="UniProtKB-KW"/>
</dbReference>
<evidence type="ECO:0000256" key="9">
    <source>
        <dbReference type="SAM" id="MobiDB-lite"/>
    </source>
</evidence>
<evidence type="ECO:0000256" key="8">
    <source>
        <dbReference type="ARBA" id="ARBA00023022"/>
    </source>
</evidence>
<evidence type="ECO:0000256" key="2">
    <source>
        <dbReference type="ARBA" id="ARBA00008501"/>
    </source>
</evidence>
<evidence type="ECO:0000256" key="6">
    <source>
        <dbReference type="ARBA" id="ARBA00022729"/>
    </source>
</evidence>
<dbReference type="InterPro" id="IPR002861">
    <property type="entry name" value="Reeler_dom"/>
</dbReference>
<keyword evidence="8" id="KW-0044">Antibiotic</keyword>
<evidence type="ECO:0000256" key="5">
    <source>
        <dbReference type="ARBA" id="ARBA00022588"/>
    </source>
</evidence>
<evidence type="ECO:0000256" key="7">
    <source>
        <dbReference type="ARBA" id="ARBA00022859"/>
    </source>
</evidence>
<reference evidence="11 12" key="1">
    <citation type="submission" date="2015-12" db="EMBL/GenBank/DDBJ databases">
        <title>The genome of Folsomia candida.</title>
        <authorList>
            <person name="Faddeeva A."/>
            <person name="Derks M.F."/>
            <person name="Anvar Y."/>
            <person name="Smit S."/>
            <person name="Van Straalen N."/>
            <person name="Roelofs D."/>
        </authorList>
    </citation>
    <scope>NUCLEOTIDE SEQUENCE [LARGE SCALE GENOMIC DNA]</scope>
    <source>
        <strain evidence="11 12">VU population</strain>
        <tissue evidence="11">Whole body</tissue>
    </source>
</reference>
<dbReference type="GO" id="GO:0045087">
    <property type="term" value="P:innate immune response"/>
    <property type="evidence" value="ECO:0007669"/>
    <property type="project" value="UniProtKB-KW"/>
</dbReference>
<sequence>MRNRVVCLLIIVMNSGNRVHFADSFSVSVPATRSVCKSMKPGHDQYKPQASSSSPGNVTTDITQVRGGETVDVTIYARNGEKFKGFYIQARDEKGAPIGTFNENTYVKTHSCGGIKSNAAHHVNSEDKTKVQVSWTAPANYNGRVQILATIVQRFNTYWTGIKANAISVVG</sequence>
<dbReference type="OMA" id="NICTSME"/>
<gene>
    <name evidence="11" type="ORF">Fcan01_19934</name>
</gene>
<dbReference type="AlphaFoldDB" id="A0A226DL20"/>
<comment type="similarity">
    <text evidence="2">Belongs to the insect defense protein family.</text>
</comment>
<keyword evidence="7" id="KW-0391">Immunity</keyword>
<comment type="subcellular location">
    <subcellularLocation>
        <location evidence="1">Secreted</location>
    </subcellularLocation>
</comment>
<dbReference type="PANTHER" id="PTHR45828:SF9">
    <property type="entry name" value="CELL WALL INTEGRITY AND STRESS RESPONSE COMPONENT 4-LIKE-RELATED"/>
    <property type="match status" value="1"/>
</dbReference>
<dbReference type="GO" id="GO:0016020">
    <property type="term" value="C:membrane"/>
    <property type="evidence" value="ECO:0007669"/>
    <property type="project" value="TreeGrafter"/>
</dbReference>
<dbReference type="Gene3D" id="2.60.40.4060">
    <property type="entry name" value="Reeler domain"/>
    <property type="match status" value="1"/>
</dbReference>
<dbReference type="InterPro" id="IPR051237">
    <property type="entry name" value="Ferric-chelate_Red/DefProt"/>
</dbReference>
<accession>A0A226DL20</accession>
<dbReference type="PROSITE" id="PS51019">
    <property type="entry name" value="REELIN"/>
    <property type="match status" value="1"/>
</dbReference>
<dbReference type="Pfam" id="PF02014">
    <property type="entry name" value="Reeler"/>
    <property type="match status" value="1"/>
</dbReference>
<evidence type="ECO:0000259" key="10">
    <source>
        <dbReference type="PROSITE" id="PS51019"/>
    </source>
</evidence>
<evidence type="ECO:0000256" key="4">
    <source>
        <dbReference type="ARBA" id="ARBA00022529"/>
    </source>
</evidence>
<evidence type="ECO:0000256" key="1">
    <source>
        <dbReference type="ARBA" id="ARBA00004613"/>
    </source>
</evidence>
<keyword evidence="12" id="KW-1185">Reference proteome</keyword>
<keyword evidence="3" id="KW-0964">Secreted</keyword>
<organism evidence="11 12">
    <name type="scientific">Folsomia candida</name>
    <name type="common">Springtail</name>
    <dbReference type="NCBI Taxonomy" id="158441"/>
    <lineage>
        <taxon>Eukaryota</taxon>
        <taxon>Metazoa</taxon>
        <taxon>Ecdysozoa</taxon>
        <taxon>Arthropoda</taxon>
        <taxon>Hexapoda</taxon>
        <taxon>Collembola</taxon>
        <taxon>Entomobryomorpha</taxon>
        <taxon>Isotomoidea</taxon>
        <taxon>Isotomidae</taxon>
        <taxon>Proisotominae</taxon>
        <taxon>Folsomia</taxon>
    </lineage>
</organism>
<protein>
    <submittedName>
        <fullName evidence="11">Putative ferric-chelate reductase 1</fullName>
    </submittedName>
</protein>
<proteinExistence type="inferred from homology"/>
<dbReference type="InterPro" id="IPR042307">
    <property type="entry name" value="Reeler_sf"/>
</dbReference>
<keyword evidence="6" id="KW-0732">Signal</keyword>
<name>A0A226DL20_FOLCA</name>
<comment type="caution">
    <text evidence="11">The sequence shown here is derived from an EMBL/GenBank/DDBJ whole genome shotgun (WGS) entry which is preliminary data.</text>
</comment>
<dbReference type="Proteomes" id="UP000198287">
    <property type="component" value="Unassembled WGS sequence"/>
</dbReference>
<evidence type="ECO:0000256" key="3">
    <source>
        <dbReference type="ARBA" id="ARBA00022525"/>
    </source>
</evidence>
<evidence type="ECO:0000313" key="11">
    <source>
        <dbReference type="EMBL" id="OXA44906.1"/>
    </source>
</evidence>
<dbReference type="EMBL" id="LNIX01000018">
    <property type="protein sequence ID" value="OXA44906.1"/>
    <property type="molecule type" value="Genomic_DNA"/>
</dbReference>
<dbReference type="GO" id="GO:0005576">
    <property type="term" value="C:extracellular region"/>
    <property type="evidence" value="ECO:0007669"/>
    <property type="project" value="UniProtKB-SubCell"/>
</dbReference>
<dbReference type="STRING" id="158441.A0A226DL20"/>
<dbReference type="PANTHER" id="PTHR45828">
    <property type="entry name" value="CYTOCHROME B561/FERRIC REDUCTASE TRANSMEMBRANE"/>
    <property type="match status" value="1"/>
</dbReference>
<dbReference type="OrthoDB" id="6418377at2759"/>